<dbReference type="RefSeq" id="WP_010601288.1">
    <property type="nucleotide sequence ID" value="NZ_JAPJUH010000004.1"/>
</dbReference>
<sequence>MISEEIETFYPASRQAWRLWLSEHHISKQAVWLVQYKKSANIPTISWSEAVEEALCFGWIDGIRKSIDHERYIQFFTKRKPRSTWSKINKAKVLELIEAGLMTTAGHESIIRAKENGSWTILDDVEELVIPHDLEVEFSRQPEAKAFFLTLSKSIRKAILQWIAFAKRPETKAKRIAEVVDLASQKLKPKQF</sequence>
<dbReference type="Proteomes" id="UP001142592">
    <property type="component" value="Unassembled WGS sequence"/>
</dbReference>
<keyword evidence="2" id="KW-1185">Reference proteome</keyword>
<gene>
    <name evidence="1" type="ORF">OQZ29_14350</name>
</gene>
<dbReference type="EMBL" id="JAPJUH010000004">
    <property type="protein sequence ID" value="MCX3265935.1"/>
    <property type="molecule type" value="Genomic_DNA"/>
</dbReference>
<organism evidence="1 2">
    <name type="scientific">Pedobacter agri</name>
    <dbReference type="NCBI Taxonomy" id="454586"/>
    <lineage>
        <taxon>Bacteria</taxon>
        <taxon>Pseudomonadati</taxon>
        <taxon>Bacteroidota</taxon>
        <taxon>Sphingobacteriia</taxon>
        <taxon>Sphingobacteriales</taxon>
        <taxon>Sphingobacteriaceae</taxon>
        <taxon>Pedobacter</taxon>
    </lineage>
</organism>
<evidence type="ECO:0000313" key="1">
    <source>
        <dbReference type="EMBL" id="MCX3265935.1"/>
    </source>
</evidence>
<accession>A0A9X3DGV3</accession>
<dbReference type="AlphaFoldDB" id="A0A9X3DGV3"/>
<dbReference type="Pfam" id="PF13376">
    <property type="entry name" value="OmdA"/>
    <property type="match status" value="1"/>
</dbReference>
<name>A0A9X3DGV3_9SPHI</name>
<protein>
    <submittedName>
        <fullName evidence="1">YdeI/OmpD-associated family protein</fullName>
    </submittedName>
</protein>
<reference evidence="1" key="1">
    <citation type="submission" date="2022-11" db="EMBL/GenBank/DDBJ databases">
        <authorList>
            <person name="Graham C."/>
            <person name="Newman J.D."/>
        </authorList>
    </citation>
    <scope>NUCLEOTIDE SEQUENCE</scope>
    <source>
        <strain evidence="1">DSM 19486</strain>
    </source>
</reference>
<proteinExistence type="predicted"/>
<evidence type="ECO:0000313" key="2">
    <source>
        <dbReference type="Proteomes" id="UP001142592"/>
    </source>
</evidence>
<comment type="caution">
    <text evidence="1">The sequence shown here is derived from an EMBL/GenBank/DDBJ whole genome shotgun (WGS) entry which is preliminary data.</text>
</comment>